<protein>
    <submittedName>
        <fullName evidence="1">Uncharacterized protein</fullName>
    </submittedName>
</protein>
<proteinExistence type="predicted"/>
<reference evidence="1 2" key="1">
    <citation type="submission" date="2021-06" db="EMBL/GenBank/DDBJ databases">
        <authorList>
            <person name="Palmer J.M."/>
        </authorList>
    </citation>
    <scope>NUCLEOTIDE SEQUENCE [LARGE SCALE GENOMIC DNA]</scope>
    <source>
        <strain evidence="1 2">AS_MEX2019</strain>
        <tissue evidence="1">Muscle</tissue>
    </source>
</reference>
<dbReference type="EMBL" id="JAHRIP010020874">
    <property type="protein sequence ID" value="MEQ2288467.1"/>
    <property type="molecule type" value="Genomic_DNA"/>
</dbReference>
<comment type="caution">
    <text evidence="1">The sequence shown here is derived from an EMBL/GenBank/DDBJ whole genome shotgun (WGS) entry which is preliminary data.</text>
</comment>
<dbReference type="Proteomes" id="UP001469553">
    <property type="component" value="Unassembled WGS sequence"/>
</dbReference>
<sequence length="111" mass="12460">MTHQAVSLNLESFLVSAADAPCCSALPLLVSLSAVYTVTLDLHCICSTPVCCKARRCSKNHMQIAQNKPVINVVASPKQLILFKLNKLNCFTFRFMHPDISYDWFYNGRVH</sequence>
<evidence type="ECO:0000313" key="2">
    <source>
        <dbReference type="Proteomes" id="UP001469553"/>
    </source>
</evidence>
<name>A0ABV0Y491_9TELE</name>
<evidence type="ECO:0000313" key="1">
    <source>
        <dbReference type="EMBL" id="MEQ2288467.1"/>
    </source>
</evidence>
<gene>
    <name evidence="1" type="ORF">AMECASPLE_022855</name>
</gene>
<accession>A0ABV0Y491</accession>
<keyword evidence="2" id="KW-1185">Reference proteome</keyword>
<organism evidence="1 2">
    <name type="scientific">Ameca splendens</name>
    <dbReference type="NCBI Taxonomy" id="208324"/>
    <lineage>
        <taxon>Eukaryota</taxon>
        <taxon>Metazoa</taxon>
        <taxon>Chordata</taxon>
        <taxon>Craniata</taxon>
        <taxon>Vertebrata</taxon>
        <taxon>Euteleostomi</taxon>
        <taxon>Actinopterygii</taxon>
        <taxon>Neopterygii</taxon>
        <taxon>Teleostei</taxon>
        <taxon>Neoteleostei</taxon>
        <taxon>Acanthomorphata</taxon>
        <taxon>Ovalentaria</taxon>
        <taxon>Atherinomorphae</taxon>
        <taxon>Cyprinodontiformes</taxon>
        <taxon>Goodeidae</taxon>
        <taxon>Ameca</taxon>
    </lineage>
</organism>